<evidence type="ECO:0000256" key="1">
    <source>
        <dbReference type="SAM" id="SignalP"/>
    </source>
</evidence>
<dbReference type="EMBL" id="DXFB01000151">
    <property type="protein sequence ID" value="HIX45719.1"/>
    <property type="molecule type" value="Genomic_DNA"/>
</dbReference>
<organism evidence="2 3">
    <name type="scientific">Candidatus Barnesiella excrementipullorum</name>
    <dbReference type="NCBI Taxonomy" id="2838479"/>
    <lineage>
        <taxon>Bacteria</taxon>
        <taxon>Pseudomonadati</taxon>
        <taxon>Bacteroidota</taxon>
        <taxon>Bacteroidia</taxon>
        <taxon>Bacteroidales</taxon>
        <taxon>Barnesiellaceae</taxon>
        <taxon>Barnesiella</taxon>
    </lineage>
</organism>
<reference evidence="2" key="2">
    <citation type="submission" date="2021-04" db="EMBL/GenBank/DDBJ databases">
        <authorList>
            <person name="Gilroy R."/>
        </authorList>
    </citation>
    <scope>NUCLEOTIDE SEQUENCE</scope>
    <source>
        <strain evidence="2">ChiHjej12B11-16260</strain>
    </source>
</reference>
<dbReference type="Gene3D" id="2.40.160.20">
    <property type="match status" value="1"/>
</dbReference>
<evidence type="ECO:0008006" key="4">
    <source>
        <dbReference type="Google" id="ProtNLM"/>
    </source>
</evidence>
<feature type="signal peptide" evidence="1">
    <location>
        <begin position="1"/>
        <end position="22"/>
    </location>
</feature>
<dbReference type="SUPFAM" id="SSF56925">
    <property type="entry name" value="OMPA-like"/>
    <property type="match status" value="1"/>
</dbReference>
<name>A0A9D1VRK7_9BACT</name>
<accession>A0A9D1VRK7</accession>
<gene>
    <name evidence="2" type="ORF">H9982_05820</name>
</gene>
<sequence>MKNLFRTSLAALLCLCTSSAFAGLPTLSDHVFAKGDALGSVTVGVGSGFSQKLSFDYCIVDGWINDRASLGIGGAVGNNLWWSGTDDLSFMATCSFHFQFIDKLDTYVISGIGGGVRFWDARDGHGHDTSGFFEYTEALGVRYYFTPSFSVNGEVGYTCGSYVMGGISWKF</sequence>
<dbReference type="InterPro" id="IPR011250">
    <property type="entry name" value="OMP/PagP_B-barrel"/>
</dbReference>
<proteinExistence type="predicted"/>
<evidence type="ECO:0000313" key="3">
    <source>
        <dbReference type="Proteomes" id="UP000824246"/>
    </source>
</evidence>
<dbReference type="AlphaFoldDB" id="A0A9D1VRK7"/>
<evidence type="ECO:0000313" key="2">
    <source>
        <dbReference type="EMBL" id="HIX45719.1"/>
    </source>
</evidence>
<reference evidence="2" key="1">
    <citation type="journal article" date="2021" name="PeerJ">
        <title>Extensive microbial diversity within the chicken gut microbiome revealed by metagenomics and culture.</title>
        <authorList>
            <person name="Gilroy R."/>
            <person name="Ravi A."/>
            <person name="Getino M."/>
            <person name="Pursley I."/>
            <person name="Horton D.L."/>
            <person name="Alikhan N.F."/>
            <person name="Baker D."/>
            <person name="Gharbi K."/>
            <person name="Hall N."/>
            <person name="Watson M."/>
            <person name="Adriaenssens E.M."/>
            <person name="Foster-Nyarko E."/>
            <person name="Jarju S."/>
            <person name="Secka A."/>
            <person name="Antonio M."/>
            <person name="Oren A."/>
            <person name="Chaudhuri R.R."/>
            <person name="La Ragione R."/>
            <person name="Hildebrand F."/>
            <person name="Pallen M.J."/>
        </authorList>
    </citation>
    <scope>NUCLEOTIDE SEQUENCE</scope>
    <source>
        <strain evidence="2">ChiHjej12B11-16260</strain>
    </source>
</reference>
<protein>
    <recommendedName>
        <fullName evidence="4">Outer membrane protein beta-barrel domain-containing protein</fullName>
    </recommendedName>
</protein>
<dbReference type="Proteomes" id="UP000824246">
    <property type="component" value="Unassembled WGS sequence"/>
</dbReference>
<feature type="chain" id="PRO_5038767062" description="Outer membrane protein beta-barrel domain-containing protein" evidence="1">
    <location>
        <begin position="23"/>
        <end position="171"/>
    </location>
</feature>
<comment type="caution">
    <text evidence="2">The sequence shown here is derived from an EMBL/GenBank/DDBJ whole genome shotgun (WGS) entry which is preliminary data.</text>
</comment>
<keyword evidence="1" id="KW-0732">Signal</keyword>